<feature type="compositionally biased region" description="Basic residues" evidence="6">
    <location>
        <begin position="226"/>
        <end position="238"/>
    </location>
</feature>
<proteinExistence type="inferred from homology"/>
<dbReference type="InterPro" id="IPR026699">
    <property type="entry name" value="Exosome_RNA_bind1/RRP40/RRP4"/>
</dbReference>
<evidence type="ECO:0000256" key="4">
    <source>
        <dbReference type="ARBA" id="ARBA00022884"/>
    </source>
</evidence>
<dbReference type="Gene3D" id="2.40.50.140">
    <property type="entry name" value="Nucleic acid-binding proteins"/>
    <property type="match status" value="1"/>
</dbReference>
<dbReference type="Pfam" id="PF21266">
    <property type="entry name" value="S1_RRP4"/>
    <property type="match status" value="1"/>
</dbReference>
<keyword evidence="2 5" id="KW-0963">Cytoplasm</keyword>
<evidence type="ECO:0000313" key="9">
    <source>
        <dbReference type="Proteomes" id="UP000050360"/>
    </source>
</evidence>
<dbReference type="InterPro" id="IPR004087">
    <property type="entry name" value="KH_dom"/>
</dbReference>
<protein>
    <recommendedName>
        <fullName evidence="5">Exosome complex component Rrp4</fullName>
    </recommendedName>
</protein>
<evidence type="ECO:0000259" key="7">
    <source>
        <dbReference type="PROSITE" id="PS50126"/>
    </source>
</evidence>
<dbReference type="GO" id="GO:0034475">
    <property type="term" value="P:U4 snRNA 3'-end processing"/>
    <property type="evidence" value="ECO:0007669"/>
    <property type="project" value="TreeGrafter"/>
</dbReference>
<evidence type="ECO:0000256" key="6">
    <source>
        <dbReference type="SAM" id="MobiDB-lite"/>
    </source>
</evidence>
<dbReference type="InterPro" id="IPR054371">
    <property type="entry name" value="RRP4_N"/>
</dbReference>
<dbReference type="GO" id="GO:0000467">
    <property type="term" value="P:exonucleolytic trimming to generate mature 3'-end of 5.8S rRNA from tricistronic rRNA transcript (SSU-rRNA, 5.8S rRNA, LSU-rRNA)"/>
    <property type="evidence" value="ECO:0007669"/>
    <property type="project" value="TreeGrafter"/>
</dbReference>
<dbReference type="GO" id="GO:0000178">
    <property type="term" value="C:exosome (RNase complex)"/>
    <property type="evidence" value="ECO:0007669"/>
    <property type="project" value="UniProtKB-KW"/>
</dbReference>
<evidence type="ECO:0000256" key="5">
    <source>
        <dbReference type="HAMAP-Rule" id="MF_00623"/>
    </source>
</evidence>
<dbReference type="InterPro" id="IPR048565">
    <property type="entry name" value="S1_RRP4"/>
</dbReference>
<dbReference type="HAMAP" id="MF_00623">
    <property type="entry name" value="Exosome_Rrp4"/>
    <property type="match status" value="1"/>
</dbReference>
<feature type="domain" description="S1 motif" evidence="7">
    <location>
        <begin position="58"/>
        <end position="127"/>
    </location>
</feature>
<dbReference type="InterPro" id="IPR023474">
    <property type="entry name" value="Rrp4"/>
</dbReference>
<organism evidence="8 9">
    <name type="scientific">Candidatus Methanoperedens nitratireducens</name>
    <dbReference type="NCBI Taxonomy" id="1392998"/>
    <lineage>
        <taxon>Archaea</taxon>
        <taxon>Methanobacteriati</taxon>
        <taxon>Methanobacteriota</taxon>
        <taxon>Stenosarchaea group</taxon>
        <taxon>Methanomicrobia</taxon>
        <taxon>Methanosarcinales</taxon>
        <taxon>ANME-2 cluster</taxon>
        <taxon>Candidatus Methanoperedentaceae</taxon>
        <taxon>Candidatus Methanoperedens</taxon>
    </lineage>
</organism>
<comment type="subcellular location">
    <subcellularLocation>
        <location evidence="5">Cytoplasm</location>
    </subcellularLocation>
</comment>
<dbReference type="SUPFAM" id="SSF110324">
    <property type="entry name" value="Ribosomal L27 protein-like"/>
    <property type="match status" value="1"/>
</dbReference>
<dbReference type="EMBL" id="LKCM01000107">
    <property type="protein sequence ID" value="KPQ44115.1"/>
    <property type="molecule type" value="Genomic_DNA"/>
</dbReference>
<dbReference type="InterPro" id="IPR003029">
    <property type="entry name" value="S1_domain"/>
</dbReference>
<dbReference type="CDD" id="cd05789">
    <property type="entry name" value="S1_Rrp4"/>
    <property type="match status" value="1"/>
</dbReference>
<dbReference type="InterPro" id="IPR012340">
    <property type="entry name" value="NA-bd_OB-fold"/>
</dbReference>
<dbReference type="PROSITE" id="PS50084">
    <property type="entry name" value="KH_TYPE_1"/>
    <property type="match status" value="1"/>
</dbReference>
<dbReference type="InterPro" id="IPR036612">
    <property type="entry name" value="KH_dom_type_1_sf"/>
</dbReference>
<dbReference type="PROSITE" id="PS50126">
    <property type="entry name" value="S1"/>
    <property type="match status" value="1"/>
</dbReference>
<reference evidence="8 9" key="1">
    <citation type="submission" date="2015-09" db="EMBL/GenBank/DDBJ databases">
        <title>A metagenomics-based metabolic model of nitrate-dependent anaerobic oxidation of methane by Methanoperedens-like archaea.</title>
        <authorList>
            <person name="Arshad A."/>
            <person name="Speth D.R."/>
            <person name="De Graaf R.M."/>
            <person name="Op Den Camp H.J."/>
            <person name="Jetten M.S."/>
            <person name="Welte C.U."/>
        </authorList>
    </citation>
    <scope>NUCLEOTIDE SEQUENCE [LARGE SCALE GENOMIC DNA]</scope>
</reference>
<evidence type="ECO:0000256" key="2">
    <source>
        <dbReference type="ARBA" id="ARBA00022490"/>
    </source>
</evidence>
<dbReference type="SUPFAM" id="SSF50249">
    <property type="entry name" value="Nucleic acid-binding proteins"/>
    <property type="match status" value="1"/>
</dbReference>
<dbReference type="PANTHER" id="PTHR21321">
    <property type="entry name" value="PNAS-3 RELATED"/>
    <property type="match status" value="1"/>
</dbReference>
<dbReference type="GO" id="GO:0071034">
    <property type="term" value="P:CUT catabolic process"/>
    <property type="evidence" value="ECO:0007669"/>
    <property type="project" value="TreeGrafter"/>
</dbReference>
<keyword evidence="3 5" id="KW-0271">Exosome</keyword>
<dbReference type="InterPro" id="IPR004088">
    <property type="entry name" value="KH_dom_type_1"/>
</dbReference>
<dbReference type="Proteomes" id="UP000050360">
    <property type="component" value="Unassembled WGS sequence"/>
</dbReference>
<evidence type="ECO:0000313" key="8">
    <source>
        <dbReference type="EMBL" id="KPQ44115.1"/>
    </source>
</evidence>
<dbReference type="PANTHER" id="PTHR21321:SF4">
    <property type="entry name" value="EXOSOME COMPLEX COMPONENT RRP4"/>
    <property type="match status" value="1"/>
</dbReference>
<dbReference type="CDD" id="cd22524">
    <property type="entry name" value="KH-I_Rrp4_prokar"/>
    <property type="match status" value="1"/>
</dbReference>
<accession>A0A0P8CLK8</accession>
<comment type="caution">
    <text evidence="8">The sequence shown here is derived from an EMBL/GenBank/DDBJ whole genome shotgun (WGS) entry which is preliminary data.</text>
</comment>
<dbReference type="SUPFAM" id="SSF54791">
    <property type="entry name" value="Eukaryotic type KH-domain (KH-domain type I)"/>
    <property type="match status" value="1"/>
</dbReference>
<gene>
    <name evidence="5" type="primary">rrp4</name>
    <name evidence="8" type="ORF">MPEBLZ_01311</name>
</gene>
<sequence length="289" mass="33200">MDKKLVIPGEFLSDDVKLADEGTYVEDSKVFSSVFGVASLKNHIKVVPLSGKYIPRQGDLIIGIINEVSFSNWIVDIRSPYEGLLHISEFPRRIDNSEMSKYLKVGDSIMTLVKDVDQSMKVELTLNDQRLRQIKDGRIIEVTPSKVPRLIGRSGSMIAMLKSETNCNIFIGQNGRVWLTGKDKNLDLAVRTIQKIEKESHIPGLTDRIVNFLKEAKGIPVKQQVKKKAKKRRDRKARTGTCRRNCQRRKKKAKKRSWKMQKNLRTLKRINPVGFWMNCWINNMSCMKL</sequence>
<feature type="compositionally biased region" description="Basic residues" evidence="6">
    <location>
        <begin position="245"/>
        <end position="254"/>
    </location>
</feature>
<dbReference type="GO" id="GO:0071051">
    <property type="term" value="P:poly(A)-dependent snoRNA 3'-end processing"/>
    <property type="evidence" value="ECO:0007669"/>
    <property type="project" value="TreeGrafter"/>
</dbReference>
<dbReference type="Gene3D" id="3.30.1370.10">
    <property type="entry name" value="K Homology domain, type 1"/>
    <property type="match status" value="1"/>
</dbReference>
<dbReference type="GO" id="GO:0005737">
    <property type="term" value="C:cytoplasm"/>
    <property type="evidence" value="ECO:0007669"/>
    <property type="project" value="UniProtKB-SubCell"/>
</dbReference>
<dbReference type="Pfam" id="PF15985">
    <property type="entry name" value="KH_6"/>
    <property type="match status" value="1"/>
</dbReference>
<dbReference type="PATRIC" id="fig|1719120.3.peg.1409"/>
<dbReference type="Gene3D" id="2.40.50.100">
    <property type="match status" value="1"/>
</dbReference>
<keyword evidence="4 5" id="KW-0694">RNA-binding</keyword>
<feature type="region of interest" description="Disordered" evidence="6">
    <location>
        <begin position="226"/>
        <end position="254"/>
    </location>
</feature>
<comment type="function">
    <text evidence="5">Non-catalytic component of the exosome, which is a complex involved in RNA degradation. Increases the RNA binding and the efficiency of RNA degradation. Confers strong poly(A) specificity to the exosome.</text>
</comment>
<dbReference type="Pfam" id="PF22625">
    <property type="entry name" value="ECR1_N_2"/>
    <property type="match status" value="1"/>
</dbReference>
<comment type="similarity">
    <text evidence="1 5">Belongs to the RRP4 family.</text>
</comment>
<dbReference type="NCBIfam" id="NF003181">
    <property type="entry name" value="PRK04163.1-1"/>
    <property type="match status" value="1"/>
</dbReference>
<dbReference type="GO" id="GO:0008143">
    <property type="term" value="F:poly(A) binding"/>
    <property type="evidence" value="ECO:0007669"/>
    <property type="project" value="InterPro"/>
</dbReference>
<comment type="subunit">
    <text evidence="5">Component of the archaeal exosome complex. Forms a trimer of Rrp4 and/or Csl4 subunits. The trimer associates with an hexameric ring-like arrangement composed of 3 Rrp41-Rrp42 heterodimers.</text>
</comment>
<evidence type="ECO:0000256" key="3">
    <source>
        <dbReference type="ARBA" id="ARBA00022835"/>
    </source>
</evidence>
<evidence type="ECO:0000256" key="1">
    <source>
        <dbReference type="ARBA" id="ARBA00009155"/>
    </source>
</evidence>
<dbReference type="SMART" id="SM00316">
    <property type="entry name" value="S1"/>
    <property type="match status" value="1"/>
</dbReference>
<dbReference type="AlphaFoldDB" id="A0A0P8CLK8"/>
<dbReference type="SMART" id="SM00322">
    <property type="entry name" value="KH"/>
    <property type="match status" value="1"/>
</dbReference>
<name>A0A0P8CLK8_9EURY</name>